<dbReference type="OrthoDB" id="5910425at2759"/>
<dbReference type="AlphaFoldDB" id="G0NML1"/>
<reference evidence="3" key="1">
    <citation type="submission" date="2011-07" db="EMBL/GenBank/DDBJ databases">
        <authorList>
            <consortium name="Caenorhabditis brenneri Sequencing and Analysis Consortium"/>
            <person name="Wilson R.K."/>
        </authorList>
    </citation>
    <scope>NUCLEOTIDE SEQUENCE [LARGE SCALE GENOMIC DNA]</scope>
    <source>
        <strain evidence="3">PB2801</strain>
    </source>
</reference>
<dbReference type="OMA" id="RITTIEY"/>
<dbReference type="Proteomes" id="UP000008068">
    <property type="component" value="Unassembled WGS sequence"/>
</dbReference>
<dbReference type="PANTHER" id="PTHR21503:SF8">
    <property type="entry name" value="F-BOX ASSOCIATED DOMAIN-CONTAINING PROTEIN-RELATED"/>
    <property type="match status" value="1"/>
</dbReference>
<evidence type="ECO:0000313" key="2">
    <source>
        <dbReference type="EMBL" id="EGT34140.1"/>
    </source>
</evidence>
<keyword evidence="3" id="KW-1185">Reference proteome</keyword>
<dbReference type="PANTHER" id="PTHR21503">
    <property type="entry name" value="F-BOX-CONTAINING HYPOTHETICAL PROTEIN C.ELEGANS"/>
    <property type="match status" value="1"/>
</dbReference>
<dbReference type="InterPro" id="IPR001810">
    <property type="entry name" value="F-box_dom"/>
</dbReference>
<proteinExistence type="predicted"/>
<dbReference type="eggNOG" id="ENOG502TK1P">
    <property type="taxonomic scope" value="Eukaryota"/>
</dbReference>
<accession>G0NML1</accession>
<gene>
    <name evidence="2" type="ORF">CAEBREN_04739</name>
</gene>
<dbReference type="InParanoid" id="G0NML1"/>
<organism evidence="3">
    <name type="scientific">Caenorhabditis brenneri</name>
    <name type="common">Nematode worm</name>
    <dbReference type="NCBI Taxonomy" id="135651"/>
    <lineage>
        <taxon>Eukaryota</taxon>
        <taxon>Metazoa</taxon>
        <taxon>Ecdysozoa</taxon>
        <taxon>Nematoda</taxon>
        <taxon>Chromadorea</taxon>
        <taxon>Rhabditida</taxon>
        <taxon>Rhabditina</taxon>
        <taxon>Rhabditomorpha</taxon>
        <taxon>Rhabditoidea</taxon>
        <taxon>Rhabditidae</taxon>
        <taxon>Peloderinae</taxon>
        <taxon>Caenorhabditis</taxon>
    </lineage>
</organism>
<protein>
    <recommendedName>
        <fullName evidence="1">F-box domain-containing protein</fullName>
    </recommendedName>
</protein>
<dbReference type="PROSITE" id="PS50181">
    <property type="entry name" value="FBOX"/>
    <property type="match status" value="1"/>
</dbReference>
<feature type="domain" description="F-box" evidence="1">
    <location>
        <begin position="1"/>
        <end position="45"/>
    </location>
</feature>
<sequence length="359" mass="41952">MKLFNFPLVVLDNILKQIPYGNLFLISLCSKKSISMIQMVGWKHIKEILYIIGIHEESEKGVVFIYIVDKLKNRSEVFSMQAFSFTMRGSSEITIFDKKTRWWHPYETHPFEIFLLGDDIFLQKIYTQFDNLFGKHAETTVEQLYTICPKKFLPIHLNIVRSHYRGVGLNPNYTYDLKDLEDYFESIPEQEYVELNMAKMNTPLNPDSKFFNASRLVMFYSENNTEHILENFKGENICLLNANFQCEWIIVQLKRWKSKEGYLGLKKLYIKCSLSFDFNSMDSEEFEKELNMKTLPPSILPPVVELTQMHGLFPAEVTIPTYITRNDGIVALLSVTLGMIVLSVRNFTEEEMLEGNCIE</sequence>
<name>G0NML1_CAEBE</name>
<evidence type="ECO:0000259" key="1">
    <source>
        <dbReference type="PROSITE" id="PS50181"/>
    </source>
</evidence>
<evidence type="ECO:0000313" key="3">
    <source>
        <dbReference type="Proteomes" id="UP000008068"/>
    </source>
</evidence>
<dbReference type="Pfam" id="PF00646">
    <property type="entry name" value="F-box"/>
    <property type="match status" value="1"/>
</dbReference>
<dbReference type="HOGENOM" id="CLU_772140_0_0_1"/>
<dbReference type="EMBL" id="GL379910">
    <property type="protein sequence ID" value="EGT34140.1"/>
    <property type="molecule type" value="Genomic_DNA"/>
</dbReference>